<reference evidence="2 3" key="1">
    <citation type="journal article" date="2020" name="ISME J.">
        <title>Enrichment and physiological characterization of a novel comammox Nitrospira indicates ammonium inhibition of complete nitrification.</title>
        <authorList>
            <person name="Sakoula D."/>
            <person name="Koch H."/>
            <person name="Frank J."/>
            <person name="Jetten M.S.M."/>
            <person name="van Kessel M.A.H.J."/>
            <person name="Lucker S."/>
        </authorList>
    </citation>
    <scope>NUCLEOTIDE SEQUENCE [LARGE SCALE GENOMIC DNA]</scope>
    <source>
        <strain evidence="2">Comreactor17</strain>
    </source>
</reference>
<dbReference type="AlphaFoldDB" id="A0A7S8IZQ0"/>
<organism evidence="2 3">
    <name type="scientific">Candidatus Nitrospira kreftii</name>
    <dbReference type="NCBI Taxonomy" id="2652173"/>
    <lineage>
        <taxon>Bacteria</taxon>
        <taxon>Pseudomonadati</taxon>
        <taxon>Nitrospirota</taxon>
        <taxon>Nitrospiria</taxon>
        <taxon>Nitrospirales</taxon>
        <taxon>Nitrospiraceae</taxon>
        <taxon>Nitrospira</taxon>
    </lineage>
</organism>
<keyword evidence="1" id="KW-1133">Transmembrane helix</keyword>
<evidence type="ECO:0000256" key="1">
    <source>
        <dbReference type="SAM" id="Phobius"/>
    </source>
</evidence>
<keyword evidence="1" id="KW-0472">Membrane</keyword>
<evidence type="ECO:0000313" key="3">
    <source>
        <dbReference type="Proteomes" id="UP000593737"/>
    </source>
</evidence>
<keyword evidence="1" id="KW-0812">Transmembrane</keyword>
<dbReference type="Proteomes" id="UP000593737">
    <property type="component" value="Chromosome"/>
</dbReference>
<evidence type="ECO:0000313" key="2">
    <source>
        <dbReference type="EMBL" id="QPD04503.1"/>
    </source>
</evidence>
<dbReference type="EMBL" id="CP047423">
    <property type="protein sequence ID" value="QPD04503.1"/>
    <property type="molecule type" value="Genomic_DNA"/>
</dbReference>
<dbReference type="KEGG" id="nkf:Nkreftii_002277"/>
<sequence length="72" mass="8073">MTRWYWGIPLAAGLSGVTLLVGRQLPLYQWKTCLKLDSLSAQVPRVLALSIRAFGMAVQDLQSGKAKRDRDR</sequence>
<gene>
    <name evidence="2" type="ORF">Nkreftii_002277</name>
</gene>
<accession>A0A7S8IZQ0</accession>
<name>A0A7S8IZQ0_9BACT</name>
<protein>
    <submittedName>
        <fullName evidence="2">Uncharacterized protein</fullName>
    </submittedName>
</protein>
<proteinExistence type="predicted"/>
<feature type="transmembrane region" description="Helical" evidence="1">
    <location>
        <begin position="6"/>
        <end position="22"/>
    </location>
</feature>